<dbReference type="InParanoid" id="D2VYE8"/>
<evidence type="ECO:0000256" key="1">
    <source>
        <dbReference type="ARBA" id="ARBA00022737"/>
    </source>
</evidence>
<dbReference type="SUPFAM" id="SSF101898">
    <property type="entry name" value="NHL repeat"/>
    <property type="match status" value="1"/>
</dbReference>
<dbReference type="PANTHER" id="PTHR46388">
    <property type="entry name" value="NHL REPEAT-CONTAINING PROTEIN 2"/>
    <property type="match status" value="1"/>
</dbReference>
<organism evidence="5">
    <name type="scientific">Naegleria gruberi</name>
    <name type="common">Amoeba</name>
    <dbReference type="NCBI Taxonomy" id="5762"/>
    <lineage>
        <taxon>Eukaryota</taxon>
        <taxon>Discoba</taxon>
        <taxon>Heterolobosea</taxon>
        <taxon>Tetramitia</taxon>
        <taxon>Eutetramitia</taxon>
        <taxon>Vahlkampfiidae</taxon>
        <taxon>Naegleria</taxon>
    </lineage>
</organism>
<dbReference type="InterPro" id="IPR046338">
    <property type="entry name" value="GAIN_dom_sf"/>
</dbReference>
<dbReference type="Gene3D" id="2.120.10.30">
    <property type="entry name" value="TolB, C-terminal domain"/>
    <property type="match status" value="3"/>
</dbReference>
<dbReference type="RefSeq" id="XP_002670972.1">
    <property type="nucleotide sequence ID" value="XM_002670926.1"/>
</dbReference>
<dbReference type="InterPro" id="IPR001258">
    <property type="entry name" value="NHL_repeat"/>
</dbReference>
<sequence>MQQTVSSMTILHLIITIITTLLFSQLTQLDQQHVNGQLTPTATSYKTIADAGNNYALVWPAGVRVSNYSRVLIADTGNHQLKFIHSNGSLLTLCGTGEKGFAESPLVGGKFKARYSKLNEPRQITMSTTENALYIAESGNNIIRKLNLMTGQLVIVAGNLTAGFSGDGKIATQAMLNGPRGVTFDTTTQKYLYISDTLNHIVRKLDIFTGIITTIAGTAGSSGFTDNVLSTSAKLNGPQAVAIMSNGDIYIADTQNNRIRKITAATGIISTICGTGNGGIAGDGSAATSAMINSPRDLFLGLQNDLYIADSWNHRLRRIDLRTGIIQTVSGTTIMSGPESVSINILSKPGVSSMAITVTDTNNQRILMMEYSCNSTNYSINSNGTLCVTKPLNLTIPDWRETDIGDYWMNEEEPVVECQENYFGQYCEYKYCYGKIVAANSTCLNTSLVNGYVEKLTVVKDVTELDSKSVSFDGFKTSFEFPATMSDQINNVSEIVLVSSIYDPSTNSAPVLFSNSDKLKSTVMSISLYDRQSAQEIAIKGLQDPISLAFFNVSIGKSEHLNYSCAYYNTLKNTWESSGLKTTILSFLNKTIDNTNFQVVISVKCETSHLTSFGVIDMSVKKTLSENKVQTSTYTSSDQSAVTIGITVGVVGVVVILLIILIIVIFTTVLLLRSKRKNAENRKKLQAKLQDQLKVSSPSTSSSV</sequence>
<evidence type="ECO:0000256" key="3">
    <source>
        <dbReference type="SAM" id="SignalP"/>
    </source>
</evidence>
<feature type="signal peptide" evidence="3">
    <location>
        <begin position="1"/>
        <end position="29"/>
    </location>
</feature>
<dbReference type="OrthoDB" id="273823at2759"/>
<dbReference type="GeneID" id="8853879"/>
<reference evidence="4 5" key="1">
    <citation type="journal article" date="2010" name="Cell">
        <title>The genome of Naegleria gruberi illuminates early eukaryotic versatility.</title>
        <authorList>
            <person name="Fritz-Laylin L.K."/>
            <person name="Prochnik S.E."/>
            <person name="Ginger M.L."/>
            <person name="Dacks J.B."/>
            <person name="Carpenter M.L."/>
            <person name="Field M.C."/>
            <person name="Kuo A."/>
            <person name="Paredez A."/>
            <person name="Chapman J."/>
            <person name="Pham J."/>
            <person name="Shu S."/>
            <person name="Neupane R."/>
            <person name="Cipriano M."/>
            <person name="Mancuso J."/>
            <person name="Tu H."/>
            <person name="Salamov A."/>
            <person name="Lindquist E."/>
            <person name="Shapiro H."/>
            <person name="Lucas S."/>
            <person name="Grigoriev I.V."/>
            <person name="Cande W.Z."/>
            <person name="Fulton C."/>
            <person name="Rokhsar D.S."/>
            <person name="Dawson S.C."/>
        </authorList>
    </citation>
    <scope>NUCLEOTIDE SEQUENCE [LARGE SCALE GENOMIC DNA]</scope>
    <source>
        <strain evidence="4 5">NEG-M</strain>
    </source>
</reference>
<dbReference type="Proteomes" id="UP000006671">
    <property type="component" value="Unassembled WGS sequence"/>
</dbReference>
<dbReference type="STRING" id="5762.D2VYE8"/>
<evidence type="ECO:0000313" key="4">
    <source>
        <dbReference type="EMBL" id="EFC38228.1"/>
    </source>
</evidence>
<keyword evidence="3" id="KW-0732">Signal</keyword>
<feature type="transmembrane region" description="Helical" evidence="2">
    <location>
        <begin position="644"/>
        <end position="672"/>
    </location>
</feature>
<keyword evidence="2" id="KW-0472">Membrane</keyword>
<keyword evidence="5" id="KW-1185">Reference proteome</keyword>
<dbReference type="PANTHER" id="PTHR46388:SF2">
    <property type="entry name" value="NHL REPEAT-CONTAINING PROTEIN 2"/>
    <property type="match status" value="1"/>
</dbReference>
<keyword evidence="2" id="KW-1133">Transmembrane helix</keyword>
<keyword evidence="1" id="KW-0677">Repeat</keyword>
<evidence type="ECO:0000256" key="2">
    <source>
        <dbReference type="SAM" id="Phobius"/>
    </source>
</evidence>
<dbReference type="eggNOG" id="KOG2177">
    <property type="taxonomic scope" value="Eukaryota"/>
</dbReference>
<evidence type="ECO:0000313" key="5">
    <source>
        <dbReference type="Proteomes" id="UP000006671"/>
    </source>
</evidence>
<gene>
    <name evidence="4" type="ORF">NAEGRDRAFT_53244</name>
</gene>
<accession>D2VYE8</accession>
<dbReference type="EMBL" id="GG738910">
    <property type="protein sequence ID" value="EFC38228.1"/>
    <property type="molecule type" value="Genomic_DNA"/>
</dbReference>
<dbReference type="InterPro" id="IPR011042">
    <property type="entry name" value="6-blade_b-propeller_TolB-like"/>
</dbReference>
<dbReference type="Pfam" id="PF01436">
    <property type="entry name" value="NHL"/>
    <property type="match status" value="1"/>
</dbReference>
<keyword evidence="2" id="KW-0812">Transmembrane</keyword>
<feature type="chain" id="PRO_5003038466" evidence="3">
    <location>
        <begin position="30"/>
        <end position="704"/>
    </location>
</feature>
<dbReference type="VEuPathDB" id="AmoebaDB:NAEGRDRAFT_53244"/>
<protein>
    <submittedName>
        <fullName evidence="4">Predicted protein</fullName>
    </submittedName>
</protein>
<proteinExistence type="predicted"/>
<name>D2VYE8_NAEGR</name>
<dbReference type="Gene3D" id="2.60.220.50">
    <property type="match status" value="1"/>
</dbReference>
<dbReference type="KEGG" id="ngr:NAEGRDRAFT_53244"/>
<dbReference type="AlphaFoldDB" id="D2VYE8"/>